<organism evidence="8 9">
    <name type="scientific">Collybiopsis luxurians FD-317 M1</name>
    <dbReference type="NCBI Taxonomy" id="944289"/>
    <lineage>
        <taxon>Eukaryota</taxon>
        <taxon>Fungi</taxon>
        <taxon>Dikarya</taxon>
        <taxon>Basidiomycota</taxon>
        <taxon>Agaricomycotina</taxon>
        <taxon>Agaricomycetes</taxon>
        <taxon>Agaricomycetidae</taxon>
        <taxon>Agaricales</taxon>
        <taxon>Marasmiineae</taxon>
        <taxon>Omphalotaceae</taxon>
        <taxon>Collybiopsis</taxon>
        <taxon>Collybiopsis luxurians</taxon>
    </lineage>
</organism>
<sequence>MHSRLAFIIAGFSAFVAATPTSRDTSIVCPANSLRCCKTIDQALVADPGLAAVLDYLGLNIRDRSIAINCTAIIPIAGHGCTSDKTVFCCESNVAHPTPDNTTVTLGCFPENSFSERDAQI</sequence>
<evidence type="ECO:0000256" key="3">
    <source>
        <dbReference type="ARBA" id="ARBA00022512"/>
    </source>
</evidence>
<accession>A0A0D0ARF8</accession>
<comment type="subcellular location">
    <subcellularLocation>
        <location evidence="1 7">Secreted</location>
        <location evidence="1 7">Cell wall</location>
    </subcellularLocation>
</comment>
<dbReference type="GO" id="GO:0005199">
    <property type="term" value="F:structural constituent of cell wall"/>
    <property type="evidence" value="ECO:0007669"/>
    <property type="project" value="InterPro"/>
</dbReference>
<dbReference type="HOGENOM" id="CLU_2038346_0_0_1"/>
<keyword evidence="7" id="KW-0732">Signal</keyword>
<evidence type="ECO:0000256" key="1">
    <source>
        <dbReference type="ARBA" id="ARBA00004191"/>
    </source>
</evidence>
<reference evidence="8 9" key="1">
    <citation type="submission" date="2014-04" db="EMBL/GenBank/DDBJ databases">
        <title>Evolutionary Origins and Diversification of the Mycorrhizal Mutualists.</title>
        <authorList>
            <consortium name="DOE Joint Genome Institute"/>
            <consortium name="Mycorrhizal Genomics Consortium"/>
            <person name="Kohler A."/>
            <person name="Kuo A."/>
            <person name="Nagy L.G."/>
            <person name="Floudas D."/>
            <person name="Copeland A."/>
            <person name="Barry K.W."/>
            <person name="Cichocki N."/>
            <person name="Veneault-Fourrey C."/>
            <person name="LaButti K."/>
            <person name="Lindquist E.A."/>
            <person name="Lipzen A."/>
            <person name="Lundell T."/>
            <person name="Morin E."/>
            <person name="Murat C."/>
            <person name="Riley R."/>
            <person name="Ohm R."/>
            <person name="Sun H."/>
            <person name="Tunlid A."/>
            <person name="Henrissat B."/>
            <person name="Grigoriev I.V."/>
            <person name="Hibbett D.S."/>
            <person name="Martin F."/>
        </authorList>
    </citation>
    <scope>NUCLEOTIDE SEQUENCE [LARGE SCALE GENOMIC DNA]</scope>
    <source>
        <strain evidence="8 9">FD-317 M1</strain>
    </source>
</reference>
<proteinExistence type="inferred from homology"/>
<feature type="chain" id="PRO_5013987873" description="Hydrophobin" evidence="7">
    <location>
        <begin position="19"/>
        <end position="121"/>
    </location>
</feature>
<dbReference type="GO" id="GO:0009277">
    <property type="term" value="C:fungal-type cell wall"/>
    <property type="evidence" value="ECO:0007669"/>
    <property type="project" value="InterPro"/>
</dbReference>
<name>A0A0D0ARF8_9AGAR</name>
<dbReference type="Proteomes" id="UP000053593">
    <property type="component" value="Unassembled WGS sequence"/>
</dbReference>
<dbReference type="CDD" id="cd23507">
    <property type="entry name" value="hydrophobin_I"/>
    <property type="match status" value="1"/>
</dbReference>
<dbReference type="Pfam" id="PF01185">
    <property type="entry name" value="Hydrophobin"/>
    <property type="match status" value="1"/>
</dbReference>
<gene>
    <name evidence="8" type="ORF">GYMLUDRAFT_63938</name>
</gene>
<evidence type="ECO:0000256" key="4">
    <source>
        <dbReference type="ARBA" id="ARBA00022525"/>
    </source>
</evidence>
<feature type="signal peptide" evidence="7">
    <location>
        <begin position="1"/>
        <end position="18"/>
    </location>
</feature>
<keyword evidence="9" id="KW-1185">Reference proteome</keyword>
<evidence type="ECO:0000313" key="8">
    <source>
        <dbReference type="EMBL" id="KIK52945.1"/>
    </source>
</evidence>
<evidence type="ECO:0000256" key="6">
    <source>
        <dbReference type="ARBA" id="ARBA00093546"/>
    </source>
</evidence>
<dbReference type="EMBL" id="KN834835">
    <property type="protein sequence ID" value="KIK52945.1"/>
    <property type="molecule type" value="Genomic_DNA"/>
</dbReference>
<keyword evidence="5 7" id="KW-1015">Disulfide bond</keyword>
<comment type="subunit">
    <text evidence="6">Self-assembles to form functional amyloid fibrils called rodlets. Self-assembly into fibrillar rodlets occurs spontaneously at hydrophobic:hydrophilic interfaces and the rodlets further associate laterally to form amphipathic monolayers.</text>
</comment>
<evidence type="ECO:0000313" key="9">
    <source>
        <dbReference type="Proteomes" id="UP000053593"/>
    </source>
</evidence>
<protein>
    <recommendedName>
        <fullName evidence="7">Hydrophobin</fullName>
    </recommendedName>
</protein>
<evidence type="ECO:0000256" key="2">
    <source>
        <dbReference type="ARBA" id="ARBA00010446"/>
    </source>
</evidence>
<evidence type="ECO:0000256" key="5">
    <source>
        <dbReference type="ARBA" id="ARBA00023157"/>
    </source>
</evidence>
<comment type="similarity">
    <text evidence="2 7">Belongs to the fungal hydrophobin family.</text>
</comment>
<dbReference type="InterPro" id="IPR001338">
    <property type="entry name" value="Class_I_Hydrophobin"/>
</dbReference>
<keyword evidence="4 7" id="KW-0964">Secreted</keyword>
<dbReference type="AlphaFoldDB" id="A0A0D0ARF8"/>
<evidence type="ECO:0000256" key="7">
    <source>
        <dbReference type="RuleBase" id="RU365009"/>
    </source>
</evidence>
<keyword evidence="3 7" id="KW-0134">Cell wall</keyword>